<evidence type="ECO:0000313" key="2">
    <source>
        <dbReference type="EMBL" id="UVI38383.1"/>
    </source>
</evidence>
<evidence type="ECO:0000256" key="1">
    <source>
        <dbReference type="SAM" id="Phobius"/>
    </source>
</evidence>
<reference evidence="2" key="1">
    <citation type="submission" date="2022-02" db="EMBL/GenBank/DDBJ databases">
        <title>Qipengyuania spongiae sp. nov., isolated from marine sponge.</title>
        <authorList>
            <person name="Li Z."/>
            <person name="Zhang M."/>
        </authorList>
    </citation>
    <scope>NUCLEOTIDE SEQUENCE</scope>
    <source>
        <strain evidence="2">PHS-Z21</strain>
    </source>
</reference>
<proteinExistence type="predicted"/>
<name>A0ABY5SUZ2_9SPHN</name>
<evidence type="ECO:0000313" key="3">
    <source>
        <dbReference type="Proteomes" id="UP001065265"/>
    </source>
</evidence>
<protein>
    <recommendedName>
        <fullName evidence="4">Preprotein translocase subunit SecE</fullName>
    </recommendedName>
</protein>
<sequence>MKDWNADEEAGSADDRWITSEAILVGLLIVFGFGAMLFDYVYAML</sequence>
<accession>A0ABY5SUZ2</accession>
<keyword evidence="1" id="KW-1133">Transmembrane helix</keyword>
<gene>
    <name evidence="2" type="ORF">L1F33_08925</name>
</gene>
<keyword evidence="3" id="KW-1185">Reference proteome</keyword>
<keyword evidence="1" id="KW-0812">Transmembrane</keyword>
<dbReference type="EMBL" id="CP092471">
    <property type="protein sequence ID" value="UVI38383.1"/>
    <property type="molecule type" value="Genomic_DNA"/>
</dbReference>
<keyword evidence="1" id="KW-0472">Membrane</keyword>
<organism evidence="2 3">
    <name type="scientific">Qipengyuania spongiae</name>
    <dbReference type="NCBI Taxonomy" id="2909673"/>
    <lineage>
        <taxon>Bacteria</taxon>
        <taxon>Pseudomonadati</taxon>
        <taxon>Pseudomonadota</taxon>
        <taxon>Alphaproteobacteria</taxon>
        <taxon>Sphingomonadales</taxon>
        <taxon>Erythrobacteraceae</taxon>
        <taxon>Qipengyuania</taxon>
    </lineage>
</organism>
<evidence type="ECO:0008006" key="4">
    <source>
        <dbReference type="Google" id="ProtNLM"/>
    </source>
</evidence>
<dbReference type="Proteomes" id="UP001065265">
    <property type="component" value="Chromosome"/>
</dbReference>
<feature type="transmembrane region" description="Helical" evidence="1">
    <location>
        <begin position="22"/>
        <end position="42"/>
    </location>
</feature>
<dbReference type="RefSeq" id="WP_265557548.1">
    <property type="nucleotide sequence ID" value="NZ_CP092471.1"/>
</dbReference>